<evidence type="ECO:0000313" key="1">
    <source>
        <dbReference type="EMBL" id="EYC45759.1"/>
    </source>
</evidence>
<gene>
    <name evidence="1" type="primary">Acey_s0417.g1096</name>
    <name evidence="1" type="ORF">Y032_0417g1096</name>
</gene>
<dbReference type="AlphaFoldDB" id="A0A016X106"/>
<proteinExistence type="predicted"/>
<name>A0A016X106_9BILA</name>
<reference evidence="2" key="1">
    <citation type="journal article" date="2015" name="Nat. Genet.">
        <title>The genome and transcriptome of the zoonotic hookworm Ancylostoma ceylanicum identify infection-specific gene families.</title>
        <authorList>
            <person name="Schwarz E.M."/>
            <person name="Hu Y."/>
            <person name="Antoshechkin I."/>
            <person name="Miller M.M."/>
            <person name="Sternberg P.W."/>
            <person name="Aroian R.V."/>
        </authorList>
    </citation>
    <scope>NUCLEOTIDE SEQUENCE</scope>
    <source>
        <strain evidence="2">HY135</strain>
    </source>
</reference>
<comment type="caution">
    <text evidence="1">The sequence shown here is derived from an EMBL/GenBank/DDBJ whole genome shotgun (WGS) entry which is preliminary data.</text>
</comment>
<keyword evidence="2" id="KW-1185">Reference proteome</keyword>
<dbReference type="Proteomes" id="UP000024635">
    <property type="component" value="Unassembled WGS sequence"/>
</dbReference>
<organism evidence="1 2">
    <name type="scientific">Ancylostoma ceylanicum</name>
    <dbReference type="NCBI Taxonomy" id="53326"/>
    <lineage>
        <taxon>Eukaryota</taxon>
        <taxon>Metazoa</taxon>
        <taxon>Ecdysozoa</taxon>
        <taxon>Nematoda</taxon>
        <taxon>Chromadorea</taxon>
        <taxon>Rhabditida</taxon>
        <taxon>Rhabditina</taxon>
        <taxon>Rhabditomorpha</taxon>
        <taxon>Strongyloidea</taxon>
        <taxon>Ancylostomatidae</taxon>
        <taxon>Ancylostomatinae</taxon>
        <taxon>Ancylostoma</taxon>
    </lineage>
</organism>
<evidence type="ECO:0000313" key="2">
    <source>
        <dbReference type="Proteomes" id="UP000024635"/>
    </source>
</evidence>
<protein>
    <submittedName>
        <fullName evidence="1">Uncharacterized protein</fullName>
    </submittedName>
</protein>
<dbReference type="EMBL" id="JARK01000017">
    <property type="protein sequence ID" value="EYC45759.1"/>
    <property type="molecule type" value="Genomic_DNA"/>
</dbReference>
<sequence length="70" mass="8102">MRYVPQLRCGGREGLERRQEEGGCRQYRDPVEIRDVESERTSGARLAPFLVGERILCNRRNMAPNLKGRV</sequence>
<accession>A0A016X106</accession>